<feature type="transmembrane region" description="Helical" evidence="1">
    <location>
        <begin position="241"/>
        <end position="264"/>
    </location>
</feature>
<accession>A0A1H3VKB4</accession>
<dbReference type="EMBL" id="FNQV01000001">
    <property type="protein sequence ID" value="SDZ75225.1"/>
    <property type="molecule type" value="Genomic_DNA"/>
</dbReference>
<dbReference type="Proteomes" id="UP000199288">
    <property type="component" value="Unassembled WGS sequence"/>
</dbReference>
<keyword evidence="3" id="KW-1185">Reference proteome</keyword>
<feature type="transmembrane region" description="Helical" evidence="1">
    <location>
        <begin position="69"/>
        <end position="88"/>
    </location>
</feature>
<dbReference type="OrthoDB" id="3169698at2"/>
<feature type="transmembrane region" description="Helical" evidence="1">
    <location>
        <begin position="100"/>
        <end position="121"/>
    </location>
</feature>
<reference evidence="3" key="1">
    <citation type="submission" date="2016-10" db="EMBL/GenBank/DDBJ databases">
        <authorList>
            <person name="Varghese N."/>
            <person name="Submissions S."/>
        </authorList>
    </citation>
    <scope>NUCLEOTIDE SEQUENCE [LARGE SCALE GENOMIC DNA]</scope>
    <source>
        <strain evidence="3">KPR-1</strain>
    </source>
</reference>
<dbReference type="Pfam" id="PF20176">
    <property type="entry name" value="DUF6541"/>
    <property type="match status" value="1"/>
</dbReference>
<feature type="transmembrane region" description="Helical" evidence="1">
    <location>
        <begin position="6"/>
        <end position="30"/>
    </location>
</feature>
<evidence type="ECO:0000313" key="2">
    <source>
        <dbReference type="EMBL" id="SDZ75225.1"/>
    </source>
</evidence>
<feature type="transmembrane region" description="Helical" evidence="1">
    <location>
        <begin position="444"/>
        <end position="465"/>
    </location>
</feature>
<keyword evidence="1" id="KW-0812">Transmembrane</keyword>
<dbReference type="RefSeq" id="WP_092560933.1">
    <property type="nucleotide sequence ID" value="NZ_FNQV01000001.1"/>
</dbReference>
<feature type="transmembrane region" description="Helical" evidence="1">
    <location>
        <begin position="271"/>
        <end position="288"/>
    </location>
</feature>
<dbReference type="InterPro" id="IPR046671">
    <property type="entry name" value="DUF6541"/>
</dbReference>
<feature type="transmembrane region" description="Helical" evidence="1">
    <location>
        <begin position="382"/>
        <end position="399"/>
    </location>
</feature>
<dbReference type="AlphaFoldDB" id="A0A1H3VKB4"/>
<organism evidence="2 3">
    <name type="scientific">Bowdeniella nasicola</name>
    <dbReference type="NCBI Taxonomy" id="208480"/>
    <lineage>
        <taxon>Bacteria</taxon>
        <taxon>Bacillati</taxon>
        <taxon>Actinomycetota</taxon>
        <taxon>Actinomycetes</taxon>
        <taxon>Actinomycetales</taxon>
        <taxon>Actinomycetaceae</taxon>
        <taxon>Bowdeniella</taxon>
    </lineage>
</organism>
<sequence length="650" mass="70417">MTIVTNWLAAIPSMLLVLFWLFCPGLLALLIGRVRGLAALAFAPLVSLAPIVWIPVVFAIAGIPFTKLTVGLAFGVVLTTLGGAVWWLRGRWPTIRPLSAPIWPVALGTALAAPFGILPAMKAIVDPTLPPQTWDGVFHINAVRYILDTLNGSSTAIGAIANVDLNPQFYPGGWHDIVALSYTSDVVVATNSAAVIFGSVVFPFSVAVLLSVLAPSSRIAPIVGAFAAMSFSSLPERPASYGTLWPIMAAYVLLPLVLAALVRFTQRGDNGGLAALIAAIVGLAGLGLLHPSSIFAATAAGWWVLLLFLIRSRGTATSARWQRIVAWLGLIGTPAMLFVIWKSPLFEVVKSWERFPVGTLGREILGVLTDSQLSEQGYGDPVPEWGLLIGLILGLIAAARVKENRWLLPAYATVAYLFVLSAVVHLPGYRLLAPWYFDPVRLGAIVPVVAAPLVGLGIAWVVEALTVTRAAWMRMAVPVGAIAALGLTTHAFNYNQGYWMLRLNYEFKNEDGYNALISPEEVAMQHRLKGELPANARVIGDPRTGAALLYGIADINVLYHHLDGAWGQKGFEVGAYFDQLNMSHHICTTLQSLGIDYFYTDERTYWPENDAKNKYEGLRIGRRHIDRFELIDSGGGAALYRLAICDQHKN</sequence>
<name>A0A1H3VKB4_9ACTO</name>
<feature type="transmembrane region" description="Helical" evidence="1">
    <location>
        <begin position="192"/>
        <end position="212"/>
    </location>
</feature>
<feature type="transmembrane region" description="Helical" evidence="1">
    <location>
        <begin position="37"/>
        <end position="63"/>
    </location>
</feature>
<keyword evidence="1" id="KW-0472">Membrane</keyword>
<feature type="transmembrane region" description="Helical" evidence="1">
    <location>
        <begin position="294"/>
        <end position="312"/>
    </location>
</feature>
<evidence type="ECO:0000256" key="1">
    <source>
        <dbReference type="SAM" id="Phobius"/>
    </source>
</evidence>
<keyword evidence="1" id="KW-1133">Transmembrane helix</keyword>
<gene>
    <name evidence="2" type="ORF">SAMN02910418_00116</name>
</gene>
<evidence type="ECO:0000313" key="3">
    <source>
        <dbReference type="Proteomes" id="UP000199288"/>
    </source>
</evidence>
<feature type="transmembrane region" description="Helical" evidence="1">
    <location>
        <begin position="406"/>
        <end position="424"/>
    </location>
</feature>
<proteinExistence type="predicted"/>
<protein>
    <submittedName>
        <fullName evidence="2">Uncharacterized protein</fullName>
    </submittedName>
</protein>
<feature type="transmembrane region" description="Helical" evidence="1">
    <location>
        <begin position="324"/>
        <end position="341"/>
    </location>
</feature>